<evidence type="ECO:0000259" key="1">
    <source>
        <dbReference type="Pfam" id="PF12680"/>
    </source>
</evidence>
<dbReference type="PANTHER" id="PTHR38436:SF1">
    <property type="entry name" value="ESTER CYCLASE"/>
    <property type="match status" value="1"/>
</dbReference>
<name>A0A173MHG3_9BACT</name>
<protein>
    <submittedName>
        <fullName evidence="2">Ketosteroid isomerase-related protein</fullName>
    </submittedName>
</protein>
<keyword evidence="2" id="KW-0413">Isomerase</keyword>
<dbReference type="InterPro" id="IPR032710">
    <property type="entry name" value="NTF2-like_dom_sf"/>
</dbReference>
<dbReference type="Gene3D" id="3.10.450.50">
    <property type="match status" value="1"/>
</dbReference>
<accession>A0A173MHG3</accession>
<evidence type="ECO:0000313" key="3">
    <source>
        <dbReference type="Proteomes" id="UP000186917"/>
    </source>
</evidence>
<gene>
    <name evidence="2" type="ORF">SAMN05421788_102450</name>
</gene>
<dbReference type="SUPFAM" id="SSF54427">
    <property type="entry name" value="NTF2-like"/>
    <property type="match status" value="1"/>
</dbReference>
<dbReference type="InterPro" id="IPR009959">
    <property type="entry name" value="Cyclase_SnoaL-like"/>
</dbReference>
<dbReference type="KEGG" id="fln:FLA_2937"/>
<feature type="domain" description="SnoaL-like" evidence="1">
    <location>
        <begin position="11"/>
        <end position="125"/>
    </location>
</feature>
<dbReference type="InterPro" id="IPR037401">
    <property type="entry name" value="SnoaL-like"/>
</dbReference>
<evidence type="ECO:0000313" key="2">
    <source>
        <dbReference type="EMBL" id="SIS97871.1"/>
    </source>
</evidence>
<sequence>MATQQSNEQIVRALYEAAEVQDSKLFTSMFTPDGYFWDVSAGKKYYGEDIGNTVDIYAKAFPNMHRELLKVYVKDEENMVMVELTLNGTHNGPLELPLGTIPPTGKTINTPCADFFLLENGKIKQFHCYTAATILFAQIGLLDKIQL</sequence>
<keyword evidence="3" id="KW-1185">Reference proteome</keyword>
<dbReference type="OrthoDB" id="129343at2"/>
<dbReference type="PANTHER" id="PTHR38436">
    <property type="entry name" value="POLYKETIDE CYCLASE SNOAL-LIKE DOMAIN"/>
    <property type="match status" value="1"/>
</dbReference>
<dbReference type="GO" id="GO:0016853">
    <property type="term" value="F:isomerase activity"/>
    <property type="evidence" value="ECO:0007669"/>
    <property type="project" value="UniProtKB-KW"/>
</dbReference>
<proteinExistence type="predicted"/>
<organism evidence="2 3">
    <name type="scientific">Filimonas lacunae</name>
    <dbReference type="NCBI Taxonomy" id="477680"/>
    <lineage>
        <taxon>Bacteria</taxon>
        <taxon>Pseudomonadati</taxon>
        <taxon>Bacteroidota</taxon>
        <taxon>Chitinophagia</taxon>
        <taxon>Chitinophagales</taxon>
        <taxon>Chitinophagaceae</taxon>
        <taxon>Filimonas</taxon>
    </lineage>
</organism>
<dbReference type="RefSeq" id="WP_076378204.1">
    <property type="nucleotide sequence ID" value="NZ_AP017422.1"/>
</dbReference>
<dbReference type="GO" id="GO:0030638">
    <property type="term" value="P:polyketide metabolic process"/>
    <property type="evidence" value="ECO:0007669"/>
    <property type="project" value="InterPro"/>
</dbReference>
<reference evidence="3" key="1">
    <citation type="submission" date="2017-01" db="EMBL/GenBank/DDBJ databases">
        <authorList>
            <person name="Varghese N."/>
            <person name="Submissions S."/>
        </authorList>
    </citation>
    <scope>NUCLEOTIDE SEQUENCE [LARGE SCALE GENOMIC DNA]</scope>
    <source>
        <strain evidence="3">DSM 21054</strain>
    </source>
</reference>
<dbReference type="EMBL" id="FTOR01000002">
    <property type="protein sequence ID" value="SIS97871.1"/>
    <property type="molecule type" value="Genomic_DNA"/>
</dbReference>
<dbReference type="AlphaFoldDB" id="A0A173MHG3"/>
<dbReference type="Pfam" id="PF12680">
    <property type="entry name" value="SnoaL_2"/>
    <property type="match status" value="1"/>
</dbReference>
<dbReference type="Proteomes" id="UP000186917">
    <property type="component" value="Unassembled WGS sequence"/>
</dbReference>
<dbReference type="STRING" id="477680.SAMN05421788_102450"/>